<sequence>MKQLRPAVILIPLLLVALALAGLTWKDRQAQKELAELYTPSEVWQSADPNELFSPEIIGGFQNEDMTVITIRQKTTVPMQTGAQTLYLRAGNTARSAAYFPATNSTDTVYSYAAFDGTSLEDALAAQMEYGTAEAGYLKTDDRVHEWEVDFTQDNDIISGRLPTDAFMEQPLAPQFNILFMQGKQVVFADVLNEEIEVGSPVRFEYRLPFVLPEFDRIIVRTM</sequence>
<dbReference type="EMBL" id="CP011391">
    <property type="protein sequence ID" value="AMK55520.1"/>
    <property type="molecule type" value="Genomic_DNA"/>
</dbReference>
<evidence type="ECO:0000313" key="1">
    <source>
        <dbReference type="EMBL" id="AMK55520.1"/>
    </source>
</evidence>
<evidence type="ECO:0000313" key="2">
    <source>
        <dbReference type="Proteomes" id="UP000069771"/>
    </source>
</evidence>
<keyword evidence="2" id="KW-1185">Reference proteome</keyword>
<name>A0A140DXZ3_9FIRM</name>
<reference evidence="1 2" key="1">
    <citation type="journal article" date="2016" name="Gut Pathog.">
        <title>Whole genome sequencing of "Faecalibaculum rodentium" ALO17, isolated from C57BL/6J laboratory mouse feces.</title>
        <authorList>
            <person name="Lim S."/>
            <person name="Chang D.H."/>
            <person name="Ahn S."/>
            <person name="Kim B.C."/>
        </authorList>
    </citation>
    <scope>NUCLEOTIDE SEQUENCE [LARGE SCALE GENOMIC DNA]</scope>
    <source>
        <strain evidence="1 2">Alo17</strain>
    </source>
</reference>
<dbReference type="AlphaFoldDB" id="A0A140DXZ3"/>
<proteinExistence type="predicted"/>
<dbReference type="KEGG" id="fro:AALO17_23860"/>
<dbReference type="GeneID" id="78478918"/>
<gene>
    <name evidence="1" type="ORF">AALO17_23860</name>
</gene>
<accession>A0A140DXZ3</accession>
<dbReference type="RefSeq" id="WP_145907673.1">
    <property type="nucleotide sequence ID" value="NZ_CAMTBT010000013.1"/>
</dbReference>
<dbReference type="Proteomes" id="UP000069771">
    <property type="component" value="Chromosome"/>
</dbReference>
<protein>
    <submittedName>
        <fullName evidence="1">Uncharacterized protein</fullName>
    </submittedName>
</protein>
<organism evidence="1 2">
    <name type="scientific">Faecalibaculum rodentium</name>
    <dbReference type="NCBI Taxonomy" id="1702221"/>
    <lineage>
        <taxon>Bacteria</taxon>
        <taxon>Bacillati</taxon>
        <taxon>Bacillota</taxon>
        <taxon>Erysipelotrichia</taxon>
        <taxon>Erysipelotrichales</taxon>
        <taxon>Erysipelotrichaceae</taxon>
        <taxon>Faecalibaculum</taxon>
    </lineage>
</organism>